<evidence type="ECO:0000313" key="1">
    <source>
        <dbReference type="EMBL" id="VDO98075.1"/>
    </source>
</evidence>
<gene>
    <name evidence="1" type="ORF">SMRZ_LOCUS11985</name>
</gene>
<sequence>MVRCGLSGWYINPVFSKEMIYIAEPEICVLDLVGWLD</sequence>
<dbReference type="AlphaFoldDB" id="A0A183M7G0"/>
<name>A0A183M7G0_9TREM</name>
<protein>
    <submittedName>
        <fullName evidence="1">Uncharacterized protein</fullName>
    </submittedName>
</protein>
<proteinExistence type="predicted"/>
<organism evidence="1 2">
    <name type="scientific">Schistosoma margrebowiei</name>
    <dbReference type="NCBI Taxonomy" id="48269"/>
    <lineage>
        <taxon>Eukaryota</taxon>
        <taxon>Metazoa</taxon>
        <taxon>Spiralia</taxon>
        <taxon>Lophotrochozoa</taxon>
        <taxon>Platyhelminthes</taxon>
        <taxon>Trematoda</taxon>
        <taxon>Digenea</taxon>
        <taxon>Strigeidida</taxon>
        <taxon>Schistosomatoidea</taxon>
        <taxon>Schistosomatidae</taxon>
        <taxon>Schistosoma</taxon>
    </lineage>
</organism>
<dbReference type="EMBL" id="UZAI01007139">
    <property type="protein sequence ID" value="VDO98075.1"/>
    <property type="molecule type" value="Genomic_DNA"/>
</dbReference>
<keyword evidence="2" id="KW-1185">Reference proteome</keyword>
<dbReference type="Proteomes" id="UP000277204">
    <property type="component" value="Unassembled WGS sequence"/>
</dbReference>
<reference evidence="1 2" key="1">
    <citation type="submission" date="2018-11" db="EMBL/GenBank/DDBJ databases">
        <authorList>
            <consortium name="Pathogen Informatics"/>
        </authorList>
    </citation>
    <scope>NUCLEOTIDE SEQUENCE [LARGE SCALE GENOMIC DNA]</scope>
    <source>
        <strain evidence="1 2">Zambia</strain>
    </source>
</reference>
<evidence type="ECO:0000313" key="2">
    <source>
        <dbReference type="Proteomes" id="UP000277204"/>
    </source>
</evidence>
<accession>A0A183M7G0</accession>